<dbReference type="eggNOG" id="KOG1677">
    <property type="taxonomic scope" value="Eukaryota"/>
</dbReference>
<dbReference type="GeneID" id="7829561"/>
<gene>
    <name evidence="8" type="ORF">TTHERM_00058710</name>
</gene>
<feature type="compositionally biased region" description="Polar residues" evidence="6">
    <location>
        <begin position="53"/>
        <end position="66"/>
    </location>
</feature>
<dbReference type="Proteomes" id="UP000009168">
    <property type="component" value="Unassembled WGS sequence"/>
</dbReference>
<dbReference type="AlphaFoldDB" id="I7MH95"/>
<evidence type="ECO:0000256" key="3">
    <source>
        <dbReference type="ARBA" id="ARBA00022771"/>
    </source>
</evidence>
<dbReference type="FunFam" id="4.10.1000.10:FF:000001">
    <property type="entry name" value="zinc finger CCCH domain-containing protein 15-like"/>
    <property type="match status" value="1"/>
</dbReference>
<dbReference type="EMBL" id="GG662853">
    <property type="protein sequence ID" value="EAR87359.2"/>
    <property type="molecule type" value="Genomic_DNA"/>
</dbReference>
<feature type="domain" description="C3H1-type" evidence="7">
    <location>
        <begin position="76"/>
        <end position="104"/>
    </location>
</feature>
<dbReference type="OrthoDB" id="409924at2759"/>
<evidence type="ECO:0000259" key="7">
    <source>
        <dbReference type="PROSITE" id="PS50103"/>
    </source>
</evidence>
<dbReference type="GO" id="GO:0008270">
    <property type="term" value="F:zinc ion binding"/>
    <property type="evidence" value="ECO:0007669"/>
    <property type="project" value="UniProtKB-KW"/>
</dbReference>
<dbReference type="GO" id="GO:0003729">
    <property type="term" value="F:mRNA binding"/>
    <property type="evidence" value="ECO:0007669"/>
    <property type="project" value="InterPro"/>
</dbReference>
<protein>
    <submittedName>
        <fullName evidence="8">Zinc finger C-x8-C-x5-C-x3-H type protein</fullName>
    </submittedName>
</protein>
<evidence type="ECO:0000256" key="5">
    <source>
        <dbReference type="PROSITE-ProRule" id="PRU00723"/>
    </source>
</evidence>
<keyword evidence="1 5" id="KW-0479">Metal-binding</keyword>
<feature type="zinc finger region" description="C3H1-type" evidence="5">
    <location>
        <begin position="76"/>
        <end position="104"/>
    </location>
</feature>
<dbReference type="Gene3D" id="4.10.1000.10">
    <property type="entry name" value="Zinc finger, CCCH-type"/>
    <property type="match status" value="2"/>
</dbReference>
<keyword evidence="3 5" id="KW-0863">Zinc-finger</keyword>
<dbReference type="HOGENOM" id="CLU_1417790_0_0_1"/>
<feature type="domain" description="C3H1-type" evidence="7">
    <location>
        <begin position="116"/>
        <end position="144"/>
    </location>
</feature>
<keyword evidence="9" id="KW-1185">Reference proteome</keyword>
<evidence type="ECO:0000313" key="8">
    <source>
        <dbReference type="EMBL" id="EAR87359.2"/>
    </source>
</evidence>
<dbReference type="PANTHER" id="PTHR12547">
    <property type="entry name" value="CCCH ZINC FINGER/TIS11-RELATED"/>
    <property type="match status" value="1"/>
</dbReference>
<sequence length="192" mass="21862">MSIQCMSSNSSLDFQSSFGQPDLSSLAFSGSANRKQNTKKIVKQIQEDYSIEKNPSTDCSSDSSDQAMKPKTDETKYKTEMCKNFQATGTCNYGKKCKFAHGKQDLVNKPIQNSKSYKTKTCKAFHEELNCPYGSRCHFKHDQRSISEIQQSKYYSKKLATLEFDLSEMENCNLKISHGSRLPFFMSMIQNN</sequence>
<dbReference type="STRING" id="312017.I7MH95"/>
<reference evidence="9" key="1">
    <citation type="journal article" date="2006" name="PLoS Biol.">
        <title>Macronuclear genome sequence of the ciliate Tetrahymena thermophila, a model eukaryote.</title>
        <authorList>
            <person name="Eisen J.A."/>
            <person name="Coyne R.S."/>
            <person name="Wu M."/>
            <person name="Wu D."/>
            <person name="Thiagarajan M."/>
            <person name="Wortman J.R."/>
            <person name="Badger J.H."/>
            <person name="Ren Q."/>
            <person name="Amedeo P."/>
            <person name="Jones K.M."/>
            <person name="Tallon L.J."/>
            <person name="Delcher A.L."/>
            <person name="Salzberg S.L."/>
            <person name="Silva J.C."/>
            <person name="Haas B.J."/>
            <person name="Majoros W.H."/>
            <person name="Farzad M."/>
            <person name="Carlton J.M."/>
            <person name="Smith R.K. Jr."/>
            <person name="Garg J."/>
            <person name="Pearlman R.E."/>
            <person name="Karrer K.M."/>
            <person name="Sun L."/>
            <person name="Manning G."/>
            <person name="Elde N.C."/>
            <person name="Turkewitz A.P."/>
            <person name="Asai D.J."/>
            <person name="Wilkes D.E."/>
            <person name="Wang Y."/>
            <person name="Cai H."/>
            <person name="Collins K."/>
            <person name="Stewart B.A."/>
            <person name="Lee S.R."/>
            <person name="Wilamowska K."/>
            <person name="Weinberg Z."/>
            <person name="Ruzzo W.L."/>
            <person name="Wloga D."/>
            <person name="Gaertig J."/>
            <person name="Frankel J."/>
            <person name="Tsao C.-C."/>
            <person name="Gorovsky M.A."/>
            <person name="Keeling P.J."/>
            <person name="Waller R.F."/>
            <person name="Patron N.J."/>
            <person name="Cherry J.M."/>
            <person name="Stover N.A."/>
            <person name="Krieger C.J."/>
            <person name="del Toro C."/>
            <person name="Ryder H.F."/>
            <person name="Williamson S.C."/>
            <person name="Barbeau R.A."/>
            <person name="Hamilton E.P."/>
            <person name="Orias E."/>
        </authorList>
    </citation>
    <scope>NUCLEOTIDE SEQUENCE [LARGE SCALE GENOMIC DNA]</scope>
    <source>
        <strain evidence="9">SB210</strain>
    </source>
</reference>
<accession>I7MH95</accession>
<name>I7MH95_TETTS</name>
<feature type="zinc finger region" description="C3H1-type" evidence="5">
    <location>
        <begin position="116"/>
        <end position="144"/>
    </location>
</feature>
<evidence type="ECO:0000313" key="9">
    <source>
        <dbReference type="Proteomes" id="UP000009168"/>
    </source>
</evidence>
<dbReference type="InterPro" id="IPR036855">
    <property type="entry name" value="Znf_CCCH_sf"/>
</dbReference>
<dbReference type="Pfam" id="PF00642">
    <property type="entry name" value="zf-CCCH"/>
    <property type="match status" value="2"/>
</dbReference>
<feature type="compositionally biased region" description="Polar residues" evidence="6">
    <location>
        <begin position="25"/>
        <end position="35"/>
    </location>
</feature>
<dbReference type="InterPro" id="IPR000571">
    <property type="entry name" value="Znf_CCCH"/>
</dbReference>
<dbReference type="SMART" id="SM00356">
    <property type="entry name" value="ZnF_C3H1"/>
    <property type="match status" value="2"/>
</dbReference>
<evidence type="ECO:0000256" key="1">
    <source>
        <dbReference type="ARBA" id="ARBA00022723"/>
    </source>
</evidence>
<dbReference type="PANTHER" id="PTHR12547:SF18">
    <property type="entry name" value="PROTEIN TIS11"/>
    <property type="match status" value="1"/>
</dbReference>
<dbReference type="SUPFAM" id="SSF90229">
    <property type="entry name" value="CCCH zinc finger"/>
    <property type="match status" value="2"/>
</dbReference>
<dbReference type="KEGG" id="tet:TTHERM_00058710"/>
<dbReference type="RefSeq" id="XP_001007604.2">
    <property type="nucleotide sequence ID" value="XM_001007604.3"/>
</dbReference>
<dbReference type="PROSITE" id="PS50103">
    <property type="entry name" value="ZF_C3H1"/>
    <property type="match status" value="2"/>
</dbReference>
<organism evidence="8 9">
    <name type="scientific">Tetrahymena thermophila (strain SB210)</name>
    <dbReference type="NCBI Taxonomy" id="312017"/>
    <lineage>
        <taxon>Eukaryota</taxon>
        <taxon>Sar</taxon>
        <taxon>Alveolata</taxon>
        <taxon>Ciliophora</taxon>
        <taxon>Intramacronucleata</taxon>
        <taxon>Oligohymenophorea</taxon>
        <taxon>Hymenostomatida</taxon>
        <taxon>Tetrahymenina</taxon>
        <taxon>Tetrahymenidae</taxon>
        <taxon>Tetrahymena</taxon>
    </lineage>
</organism>
<keyword evidence="4 5" id="KW-0862">Zinc</keyword>
<proteinExistence type="predicted"/>
<keyword evidence="2" id="KW-0677">Repeat</keyword>
<evidence type="ECO:0000256" key="2">
    <source>
        <dbReference type="ARBA" id="ARBA00022737"/>
    </source>
</evidence>
<evidence type="ECO:0000256" key="6">
    <source>
        <dbReference type="SAM" id="MobiDB-lite"/>
    </source>
</evidence>
<dbReference type="InterPro" id="IPR045877">
    <property type="entry name" value="ZFP36-like"/>
</dbReference>
<feature type="region of interest" description="Disordered" evidence="6">
    <location>
        <begin position="25"/>
        <end position="72"/>
    </location>
</feature>
<evidence type="ECO:0000256" key="4">
    <source>
        <dbReference type="ARBA" id="ARBA00022833"/>
    </source>
</evidence>
<dbReference type="InParanoid" id="I7MH95"/>